<comment type="caution">
    <text evidence="1">The sequence shown here is derived from an EMBL/GenBank/DDBJ whole genome shotgun (WGS) entry which is preliminary data.</text>
</comment>
<dbReference type="HOGENOM" id="CLU_3269002_0_0_9"/>
<dbReference type="Proteomes" id="UP000004416">
    <property type="component" value="Unassembled WGS sequence"/>
</dbReference>
<accession>G9XKA6</accession>
<gene>
    <name evidence="1" type="ORF">HMPREF0322_01388</name>
</gene>
<evidence type="ECO:0000313" key="2">
    <source>
        <dbReference type="Proteomes" id="UP000004416"/>
    </source>
</evidence>
<evidence type="ECO:0000313" key="1">
    <source>
        <dbReference type="EMBL" id="EHL07991.1"/>
    </source>
</evidence>
<protein>
    <submittedName>
        <fullName evidence="1">Uncharacterized protein</fullName>
    </submittedName>
</protein>
<reference evidence="1 2" key="1">
    <citation type="submission" date="2011-08" db="EMBL/GenBank/DDBJ databases">
        <authorList>
            <person name="Weinstock G."/>
            <person name="Sodergren E."/>
            <person name="Clifton S."/>
            <person name="Fulton L."/>
            <person name="Fulton B."/>
            <person name="Courtney L."/>
            <person name="Fronick C."/>
            <person name="Harrison M."/>
            <person name="Strong C."/>
            <person name="Farmer C."/>
            <person name="Delahaunty K."/>
            <person name="Markovic C."/>
            <person name="Hall O."/>
            <person name="Minx P."/>
            <person name="Tomlinson C."/>
            <person name="Mitreva M."/>
            <person name="Hou S."/>
            <person name="Chen J."/>
            <person name="Wollam A."/>
            <person name="Pepin K.H."/>
            <person name="Johnson M."/>
            <person name="Bhonagiri V."/>
            <person name="Zhang X."/>
            <person name="Suruliraj S."/>
            <person name="Warren W."/>
            <person name="Chinwalla A."/>
            <person name="Mardis E.R."/>
            <person name="Wilson R.K."/>
        </authorList>
    </citation>
    <scope>NUCLEOTIDE SEQUENCE [LARGE SCALE GENOMIC DNA]</scope>
    <source>
        <strain evidence="1 2">DP7</strain>
    </source>
</reference>
<dbReference type="EMBL" id="AFZX01000032">
    <property type="protein sequence ID" value="EHL07991.1"/>
    <property type="molecule type" value="Genomic_DNA"/>
</dbReference>
<name>G9XKA6_DESHA</name>
<sequence>MEFSILISACPSFFQNTFSDTAIGYAKPQTSVRIGAVNKDN</sequence>
<proteinExistence type="predicted"/>
<organism evidence="1 2">
    <name type="scientific">Desulfitobacterium hafniense DP7</name>
    <dbReference type="NCBI Taxonomy" id="537010"/>
    <lineage>
        <taxon>Bacteria</taxon>
        <taxon>Bacillati</taxon>
        <taxon>Bacillota</taxon>
        <taxon>Clostridia</taxon>
        <taxon>Eubacteriales</taxon>
        <taxon>Desulfitobacteriaceae</taxon>
        <taxon>Desulfitobacterium</taxon>
    </lineage>
</organism>
<dbReference type="AlphaFoldDB" id="G9XKA6"/>